<dbReference type="AlphaFoldDB" id="A0A4Q7EHX6"/>
<organism evidence="1 2">
    <name type="scientific">Leptolyngbya iicbica LK</name>
    <dbReference type="NCBI Taxonomy" id="2294035"/>
    <lineage>
        <taxon>Bacteria</taxon>
        <taxon>Bacillati</taxon>
        <taxon>Cyanobacteriota</taxon>
        <taxon>Cyanophyceae</taxon>
        <taxon>Leptolyngbyales</taxon>
        <taxon>Leptolyngbyaceae</taxon>
        <taxon>Leptolyngbya group</taxon>
        <taxon>Leptolyngbya</taxon>
        <taxon>Leptolyngbya iicbica</taxon>
    </lineage>
</organism>
<evidence type="ECO:0000313" key="1">
    <source>
        <dbReference type="EMBL" id="RZM82727.1"/>
    </source>
</evidence>
<reference evidence="1 2" key="1">
    <citation type="submission" date="2018-11" db="EMBL/GenBank/DDBJ databases">
        <title>Whole genome sequencing of an environmental sample.</title>
        <authorList>
            <person name="Sarangi A.N."/>
            <person name="Singh D."/>
            <person name="Tripathy S."/>
        </authorList>
    </citation>
    <scope>NUCLEOTIDE SEQUENCE [LARGE SCALE GENOMIC DNA]</scope>
    <source>
        <strain evidence="1 2">Lakshadweep</strain>
    </source>
</reference>
<keyword evidence="2" id="KW-1185">Reference proteome</keyword>
<protein>
    <submittedName>
        <fullName evidence="1">Uncharacterized protein</fullName>
    </submittedName>
</protein>
<sequence length="122" mass="13844">MLHLHDWQVTYCQPEGRPLLTFDAGFGQIELMPVRPLITGTHSATGALFGVNYRTAEVSIYNAITQQWLTESWSPSAWQIVPCTEEIQPVLAIASRWPWLPTHEPHGENTWIERPSALLSYS</sequence>
<dbReference type="RefSeq" id="WP_130199330.1">
    <property type="nucleotide sequence ID" value="NZ_QVFV01000001.1"/>
</dbReference>
<dbReference type="Proteomes" id="UP000292459">
    <property type="component" value="Unassembled WGS sequence"/>
</dbReference>
<accession>A0A4Q7EHX6</accession>
<proteinExistence type="predicted"/>
<dbReference type="OrthoDB" id="10015645at2"/>
<name>A0A4Q7EHX6_9CYAN</name>
<dbReference type="EMBL" id="QVFV01000001">
    <property type="protein sequence ID" value="RZM82727.1"/>
    <property type="molecule type" value="Genomic_DNA"/>
</dbReference>
<evidence type="ECO:0000313" key="2">
    <source>
        <dbReference type="Proteomes" id="UP000292459"/>
    </source>
</evidence>
<gene>
    <name evidence="1" type="ORF">DYY88_05765</name>
</gene>
<comment type="caution">
    <text evidence="1">The sequence shown here is derived from an EMBL/GenBank/DDBJ whole genome shotgun (WGS) entry which is preliminary data.</text>
</comment>